<sequence length="334" mass="34713">MIAERGERCPYSVHQHIAGRTRLRAALLNSCKTHRDADMTLRTGVIGLGNMGGGMAATLASKGFDVSGFDLSQAALAQAERKGVKPVADRQQLIQSVDILILSLPKAEHVESVCLGAGGIVELGHKGLIVVDTTTSTPEMSRNVAAELAKNGIAFIDAPVSGGPKGAATGTMSMVIGAEDADLARAMPVLEGMSGTRVHVGQCGAGNVAKIANNMLAACHLISTAEAVAMAARAGVDPEKLLQGLNAGSGRSGATQVMFPTWVLNKAYDSGFTMGLMRKDVGLASDLADSLDMDLPLSRVVAQLWQASSETLADNEDFCAIVQRTDATLYGHGE</sequence>
<dbReference type="Gene3D" id="3.40.50.720">
    <property type="entry name" value="NAD(P)-binding Rossmann-like Domain"/>
    <property type="match status" value="1"/>
</dbReference>
<dbReference type="PANTHER" id="PTHR22981">
    <property type="entry name" value="3-HYDROXYISOBUTYRATE DEHYDROGENASE-RELATED"/>
    <property type="match status" value="1"/>
</dbReference>
<dbReference type="Gene3D" id="1.10.1040.10">
    <property type="entry name" value="N-(1-d-carboxylethyl)-l-norvaline Dehydrogenase, domain 2"/>
    <property type="match status" value="1"/>
</dbReference>
<protein>
    <submittedName>
        <fullName evidence="6">3-hydroxyisobutyrate dehydrogenase protein</fullName>
    </submittedName>
</protein>
<dbReference type="PIRSF" id="PIRSF000103">
    <property type="entry name" value="HIBADH"/>
    <property type="match status" value="1"/>
</dbReference>
<feature type="domain" description="3-hydroxyisobutyrate dehydrogenase-like NAD-binding" evidence="5">
    <location>
        <begin position="204"/>
        <end position="323"/>
    </location>
</feature>
<evidence type="ECO:0000313" key="7">
    <source>
        <dbReference type="Proteomes" id="UP000271468"/>
    </source>
</evidence>
<dbReference type="InterPro" id="IPR029154">
    <property type="entry name" value="HIBADH-like_NADP-bd"/>
</dbReference>
<feature type="domain" description="6-phosphogluconate dehydrogenase NADP-binding" evidence="4">
    <location>
        <begin position="44"/>
        <end position="201"/>
    </location>
</feature>
<dbReference type="InterPro" id="IPR006115">
    <property type="entry name" value="6PGDH_NADP-bd"/>
</dbReference>
<gene>
    <name evidence="6" type="ORF">ALQ65_102346</name>
</gene>
<evidence type="ECO:0000313" key="6">
    <source>
        <dbReference type="EMBL" id="RMN15287.1"/>
    </source>
</evidence>
<dbReference type="EMBL" id="RBOV01000012">
    <property type="protein sequence ID" value="RMN15287.1"/>
    <property type="molecule type" value="Genomic_DNA"/>
</dbReference>
<keyword evidence="2" id="KW-0520">NAD</keyword>
<evidence type="ECO:0000256" key="1">
    <source>
        <dbReference type="ARBA" id="ARBA00023002"/>
    </source>
</evidence>
<dbReference type="InterPro" id="IPR008927">
    <property type="entry name" value="6-PGluconate_DH-like_C_sf"/>
</dbReference>
<accession>A0A0P9LM58</accession>
<dbReference type="SUPFAM" id="SSF48179">
    <property type="entry name" value="6-phosphogluconate dehydrogenase C-terminal domain-like"/>
    <property type="match status" value="1"/>
</dbReference>
<dbReference type="InterPro" id="IPR036291">
    <property type="entry name" value="NAD(P)-bd_dom_sf"/>
</dbReference>
<reference evidence="6 7" key="1">
    <citation type="submission" date="2018-08" db="EMBL/GenBank/DDBJ databases">
        <title>Recombination of ecologically and evolutionarily significant loci maintains genetic cohesion in the Pseudomonas syringae species complex.</title>
        <authorList>
            <person name="Dillon M."/>
            <person name="Thakur S."/>
            <person name="Almeida R.N.D."/>
            <person name="Weir B.S."/>
            <person name="Guttman D.S."/>
        </authorList>
    </citation>
    <scope>NUCLEOTIDE SEQUENCE [LARGE SCALE GENOMIC DNA]</scope>
    <source>
        <strain evidence="6 7">ICMP 12341</strain>
    </source>
</reference>
<keyword evidence="1" id="KW-0560">Oxidoreductase</keyword>
<organism evidence="6 7">
    <name type="scientific">Pseudomonas syringae pv. coriandricola</name>
    <dbReference type="NCBI Taxonomy" id="264453"/>
    <lineage>
        <taxon>Bacteria</taxon>
        <taxon>Pseudomonadati</taxon>
        <taxon>Pseudomonadota</taxon>
        <taxon>Gammaproteobacteria</taxon>
        <taxon>Pseudomonadales</taxon>
        <taxon>Pseudomonadaceae</taxon>
        <taxon>Pseudomonas</taxon>
    </lineage>
</organism>
<name>A0A0P9LM58_9PSED</name>
<evidence type="ECO:0000256" key="2">
    <source>
        <dbReference type="ARBA" id="ARBA00023027"/>
    </source>
</evidence>
<dbReference type="FunFam" id="1.10.1040.10:FF:000044">
    <property type="entry name" value="Putative 3-hydroxyisobutyrate dehydrogenase"/>
    <property type="match status" value="1"/>
</dbReference>
<dbReference type="Pfam" id="PF14833">
    <property type="entry name" value="NAD_binding_11"/>
    <property type="match status" value="1"/>
</dbReference>
<dbReference type="InterPro" id="IPR015815">
    <property type="entry name" value="HIBADH-related"/>
</dbReference>
<dbReference type="PANTHER" id="PTHR22981:SF7">
    <property type="entry name" value="3-HYDROXYISOBUTYRATE DEHYDROGENASE, MITOCHONDRIAL"/>
    <property type="match status" value="1"/>
</dbReference>
<proteinExistence type="predicted"/>
<dbReference type="InterPro" id="IPR013328">
    <property type="entry name" value="6PGD_dom2"/>
</dbReference>
<evidence type="ECO:0000259" key="4">
    <source>
        <dbReference type="Pfam" id="PF03446"/>
    </source>
</evidence>
<dbReference type="SUPFAM" id="SSF51735">
    <property type="entry name" value="NAD(P)-binding Rossmann-fold domains"/>
    <property type="match status" value="1"/>
</dbReference>
<dbReference type="AlphaFoldDB" id="A0A0P9LM58"/>
<comment type="caution">
    <text evidence="6">The sequence shown here is derived from an EMBL/GenBank/DDBJ whole genome shotgun (WGS) entry which is preliminary data.</text>
</comment>
<dbReference type="GO" id="GO:0050661">
    <property type="term" value="F:NADP binding"/>
    <property type="evidence" value="ECO:0007669"/>
    <property type="project" value="InterPro"/>
</dbReference>
<dbReference type="GO" id="GO:0051287">
    <property type="term" value="F:NAD binding"/>
    <property type="evidence" value="ECO:0007669"/>
    <property type="project" value="InterPro"/>
</dbReference>
<dbReference type="GO" id="GO:0016616">
    <property type="term" value="F:oxidoreductase activity, acting on the CH-OH group of donors, NAD or NADP as acceptor"/>
    <property type="evidence" value="ECO:0007669"/>
    <property type="project" value="TreeGrafter"/>
</dbReference>
<feature type="active site" evidence="3">
    <location>
        <position position="210"/>
    </location>
</feature>
<evidence type="ECO:0000259" key="5">
    <source>
        <dbReference type="Pfam" id="PF14833"/>
    </source>
</evidence>
<dbReference type="Pfam" id="PF03446">
    <property type="entry name" value="NAD_binding_2"/>
    <property type="match status" value="1"/>
</dbReference>
<evidence type="ECO:0000256" key="3">
    <source>
        <dbReference type="PIRSR" id="PIRSR000103-1"/>
    </source>
</evidence>
<dbReference type="Proteomes" id="UP000271468">
    <property type="component" value="Unassembled WGS sequence"/>
</dbReference>